<protein>
    <submittedName>
        <fullName evidence="3">Uncharacterized protein</fullName>
    </submittedName>
</protein>
<dbReference type="RefSeq" id="WP_100177261.1">
    <property type="nucleotide sequence ID" value="NZ_LFJC01000003.1"/>
</dbReference>
<evidence type="ECO:0000256" key="1">
    <source>
        <dbReference type="SAM" id="Coils"/>
    </source>
</evidence>
<evidence type="ECO:0000313" key="4">
    <source>
        <dbReference type="Proteomes" id="UP000228930"/>
    </source>
</evidence>
<keyword evidence="2" id="KW-1133">Transmembrane helix</keyword>
<reference evidence="3 4" key="1">
    <citation type="submission" date="2015-06" db="EMBL/GenBank/DDBJ databases">
        <title>Comparative genome analysis of nirS-carrying Bradyrhizobium sp. strains.</title>
        <authorList>
            <person name="Ishii S."/>
            <person name="Jang J."/>
            <person name="Nishizawa T."/>
            <person name="Senoo K."/>
        </authorList>
    </citation>
    <scope>NUCLEOTIDE SEQUENCE [LARGE SCALE GENOMIC DNA]</scope>
    <source>
        <strain evidence="3 4">TSA1</strain>
    </source>
</reference>
<feature type="transmembrane region" description="Helical" evidence="2">
    <location>
        <begin position="639"/>
        <end position="659"/>
    </location>
</feature>
<dbReference type="AlphaFoldDB" id="A0A2M6UBU1"/>
<feature type="coiled-coil region" evidence="1">
    <location>
        <begin position="518"/>
        <end position="586"/>
    </location>
</feature>
<sequence length="720" mass="80292">MSNVTRRALRVYAALTELKGNENDVLDALIPFFEPILSLMNGKVFDPYVFSAGVRRLYHWRFTGDIASTFIPRLERKGILKRRAQSGQEAVWVVNFIDPQGDAAPPPILSAFEKIIDEFEKFPPKVTDLLSYKKTREELKDILIRFLVMMDTAGEGAFAPQLGDLEPAVEARNLIAQLEEGGTPLDPNDRYMCARFVQHLMRHKREFVPHLTRLSSIGLLAEVVEDFLKPTSTETKTDLTVILDAPIALDLLGCSGKALKDDIETVVAALKKVGATFIVFPISCIEMQHNLKSMLSLPPEQRRGYTHNALIKKEVPLDFVMAVANGPERALDNIGITVRQIGMDTFPHTHRYFTQTQYDDFLNSVTWGNNINARDHDATCFALTVRLREGKQNNDVFKTRFAMVTRNTKFVSYARSYALQSRIINSMQEGAIIHARDLATTAWLRTGLGADETIPRGHLIATCDRVLQVRPEVRSALAHQLAMVTPERIGQLNLLLQDARSVQKLADQTLNNENAVTAENAEQLLEVMRKATAEELREKHEAELASEREAAALSLESERQAAAASLEKASSEVSRLSDQLASLQMREAQALSLREGQLQSVVTGVNRVAQAIELGFLSLLLVLGAAGGINFFTNYFTGHWIWNVILMLAGVASFARLMFGLLARPMPGLANLLDRFCRNRASKKLAEIGLSDETPRLEYKAGRVILTESKTLITVKKEPS</sequence>
<keyword evidence="4" id="KW-1185">Reference proteome</keyword>
<keyword evidence="1" id="KW-0175">Coiled coil</keyword>
<name>A0A2M6UBU1_9BRAD</name>
<keyword evidence="2" id="KW-0472">Membrane</keyword>
<feature type="transmembrane region" description="Helical" evidence="2">
    <location>
        <begin position="614"/>
        <end position="633"/>
    </location>
</feature>
<dbReference type="EMBL" id="LFJC01000003">
    <property type="protein sequence ID" value="PIT02066.1"/>
    <property type="molecule type" value="Genomic_DNA"/>
</dbReference>
<evidence type="ECO:0000313" key="3">
    <source>
        <dbReference type="EMBL" id="PIT02066.1"/>
    </source>
</evidence>
<organism evidence="3 4">
    <name type="scientific">Bradyrhizobium nitroreducens</name>
    <dbReference type="NCBI Taxonomy" id="709803"/>
    <lineage>
        <taxon>Bacteria</taxon>
        <taxon>Pseudomonadati</taxon>
        <taxon>Pseudomonadota</taxon>
        <taxon>Alphaproteobacteria</taxon>
        <taxon>Hyphomicrobiales</taxon>
        <taxon>Nitrobacteraceae</taxon>
        <taxon>Bradyrhizobium</taxon>
    </lineage>
</organism>
<accession>A0A2M6UBU1</accession>
<proteinExistence type="predicted"/>
<gene>
    <name evidence="3" type="ORF">TSA1_15840</name>
</gene>
<keyword evidence="2" id="KW-0812">Transmembrane</keyword>
<comment type="caution">
    <text evidence="3">The sequence shown here is derived from an EMBL/GenBank/DDBJ whole genome shotgun (WGS) entry which is preliminary data.</text>
</comment>
<evidence type="ECO:0000256" key="2">
    <source>
        <dbReference type="SAM" id="Phobius"/>
    </source>
</evidence>
<dbReference type="Proteomes" id="UP000228930">
    <property type="component" value="Unassembled WGS sequence"/>
</dbReference>